<dbReference type="Proteomes" id="UP000007305">
    <property type="component" value="Chromosome 1"/>
</dbReference>
<evidence type="ECO:0000256" key="1">
    <source>
        <dbReference type="ARBA" id="ARBA00004236"/>
    </source>
</evidence>
<dbReference type="PANTHER" id="PTHR27004">
    <property type="entry name" value="RECEPTOR-LIKE PROTEIN 12 ISOFORM X1"/>
    <property type="match status" value="1"/>
</dbReference>
<dbReference type="InParanoid" id="A0A804LKZ7"/>
<organism evidence="13 14">
    <name type="scientific">Zea mays</name>
    <name type="common">Maize</name>
    <dbReference type="NCBI Taxonomy" id="4577"/>
    <lineage>
        <taxon>Eukaryota</taxon>
        <taxon>Viridiplantae</taxon>
        <taxon>Streptophyta</taxon>
        <taxon>Embryophyta</taxon>
        <taxon>Tracheophyta</taxon>
        <taxon>Spermatophyta</taxon>
        <taxon>Magnoliopsida</taxon>
        <taxon>Liliopsida</taxon>
        <taxon>Poales</taxon>
        <taxon>Poaceae</taxon>
        <taxon>PACMAD clade</taxon>
        <taxon>Panicoideae</taxon>
        <taxon>Andropogonodae</taxon>
        <taxon>Andropogoneae</taxon>
        <taxon>Tripsacinae</taxon>
        <taxon>Zea</taxon>
    </lineage>
</organism>
<sequence>MRGEVPQAVGNLTNLEVLDLSNNRLTGEIPRALESLHFLSYFNVSNNDLDGHVRAGGQFCTFPSSSFAGNPGIEAAAGADPALGATRERGWHRNRAVGMDAIGRSG</sequence>
<comment type="similarity">
    <text evidence="3">Belongs to the RLP family.</text>
</comment>
<reference evidence="14" key="1">
    <citation type="submission" date="2015-12" db="EMBL/GenBank/DDBJ databases">
        <title>Update maize B73 reference genome by single molecule sequencing technologies.</title>
        <authorList>
            <consortium name="Maize Genome Sequencing Project"/>
            <person name="Ware D."/>
        </authorList>
    </citation>
    <scope>NUCLEOTIDE SEQUENCE [LARGE SCALE GENOMIC DNA]</scope>
    <source>
        <strain evidence="14">cv. B73</strain>
    </source>
</reference>
<evidence type="ECO:0000256" key="5">
    <source>
        <dbReference type="ARBA" id="ARBA00022614"/>
    </source>
</evidence>
<dbReference type="Gene3D" id="3.80.10.10">
    <property type="entry name" value="Ribonuclease Inhibitor"/>
    <property type="match status" value="1"/>
</dbReference>
<proteinExistence type="inferred from homology"/>
<evidence type="ECO:0000256" key="12">
    <source>
        <dbReference type="ARBA" id="ARBA00037847"/>
    </source>
</evidence>
<evidence type="ECO:0000256" key="4">
    <source>
        <dbReference type="ARBA" id="ARBA00022475"/>
    </source>
</evidence>
<dbReference type="InterPro" id="IPR032675">
    <property type="entry name" value="LRR_dom_sf"/>
</dbReference>
<reference evidence="13" key="2">
    <citation type="submission" date="2019-07" db="EMBL/GenBank/DDBJ databases">
        <authorList>
            <person name="Seetharam A."/>
            <person name="Woodhouse M."/>
            <person name="Cannon E."/>
        </authorList>
    </citation>
    <scope>NUCLEOTIDE SEQUENCE [LARGE SCALE GENOMIC DNA]</scope>
    <source>
        <strain evidence="13">cv. B73</strain>
    </source>
</reference>
<dbReference type="GO" id="GO:0005886">
    <property type="term" value="C:plasma membrane"/>
    <property type="evidence" value="ECO:0007669"/>
    <property type="project" value="UniProtKB-SubCell"/>
</dbReference>
<dbReference type="PROSITE" id="PS51450">
    <property type="entry name" value="LRR"/>
    <property type="match status" value="1"/>
</dbReference>
<keyword evidence="14" id="KW-1185">Reference proteome</keyword>
<dbReference type="PANTHER" id="PTHR27004:SF203">
    <property type="entry name" value="LEUCINE-RICH REPEAT-CONTAINING N-TERMINAL PLANT-TYPE DOMAIN-CONTAINING PROTEIN"/>
    <property type="match status" value="1"/>
</dbReference>
<keyword evidence="6" id="KW-0812">Transmembrane</keyword>
<evidence type="ECO:0000313" key="13">
    <source>
        <dbReference type="EnsemblPlants" id="Zm00001eb018330_P001"/>
    </source>
</evidence>
<keyword evidence="5" id="KW-0433">Leucine-rich repeat</keyword>
<dbReference type="AlphaFoldDB" id="A0A804LKZ7"/>
<dbReference type="Pfam" id="PF13855">
    <property type="entry name" value="LRR_8"/>
    <property type="match status" value="1"/>
</dbReference>
<evidence type="ECO:0000256" key="6">
    <source>
        <dbReference type="ARBA" id="ARBA00022692"/>
    </source>
</evidence>
<protein>
    <submittedName>
        <fullName evidence="13">Uncharacterized protein</fullName>
    </submittedName>
</protein>
<evidence type="ECO:0000256" key="7">
    <source>
        <dbReference type="ARBA" id="ARBA00022737"/>
    </source>
</evidence>
<dbReference type="EnsemblPlants" id="Zm00001eb018330_T001">
    <property type="protein sequence ID" value="Zm00001eb018330_P001"/>
    <property type="gene ID" value="Zm00001eb018330"/>
</dbReference>
<evidence type="ECO:0000256" key="9">
    <source>
        <dbReference type="ARBA" id="ARBA00023136"/>
    </source>
</evidence>
<reference evidence="13" key="3">
    <citation type="submission" date="2021-05" db="UniProtKB">
        <authorList>
            <consortium name="EnsemblPlants"/>
        </authorList>
    </citation>
    <scope>IDENTIFICATION</scope>
    <source>
        <strain evidence="13">cv. B73</strain>
    </source>
</reference>
<comment type="subcellular location">
    <subcellularLocation>
        <location evidence="1">Cell membrane</location>
    </subcellularLocation>
    <subcellularLocation>
        <location evidence="12">Endomembrane system</location>
        <topology evidence="12">Single-pass membrane protein</topology>
    </subcellularLocation>
    <subcellularLocation>
        <location evidence="2">Membrane</location>
        <topology evidence="2">Single-pass type I membrane protein</topology>
    </subcellularLocation>
</comment>
<evidence type="ECO:0000256" key="11">
    <source>
        <dbReference type="ARBA" id="ARBA00023180"/>
    </source>
</evidence>
<keyword evidence="7" id="KW-0677">Repeat</keyword>
<evidence type="ECO:0000256" key="8">
    <source>
        <dbReference type="ARBA" id="ARBA00022989"/>
    </source>
</evidence>
<evidence type="ECO:0000313" key="14">
    <source>
        <dbReference type="Proteomes" id="UP000007305"/>
    </source>
</evidence>
<evidence type="ECO:0000256" key="10">
    <source>
        <dbReference type="ARBA" id="ARBA00023170"/>
    </source>
</evidence>
<keyword evidence="11" id="KW-0325">Glycoprotein</keyword>
<keyword evidence="4" id="KW-1003">Cell membrane</keyword>
<keyword evidence="10" id="KW-0675">Receptor</keyword>
<evidence type="ECO:0000256" key="2">
    <source>
        <dbReference type="ARBA" id="ARBA00004479"/>
    </source>
</evidence>
<dbReference type="Gramene" id="Zm00001eb018330_T001">
    <property type="protein sequence ID" value="Zm00001eb018330_P001"/>
    <property type="gene ID" value="Zm00001eb018330"/>
</dbReference>
<dbReference type="InterPro" id="IPR001611">
    <property type="entry name" value="Leu-rich_rpt"/>
</dbReference>
<accession>A0A804LKZ7</accession>
<evidence type="ECO:0000256" key="3">
    <source>
        <dbReference type="ARBA" id="ARBA00009592"/>
    </source>
</evidence>
<keyword evidence="9" id="KW-0472">Membrane</keyword>
<keyword evidence="8" id="KW-1133">Transmembrane helix</keyword>
<name>A0A804LKZ7_MAIZE</name>
<dbReference type="SUPFAM" id="SSF52058">
    <property type="entry name" value="L domain-like"/>
    <property type="match status" value="1"/>
</dbReference>